<evidence type="ECO:0000256" key="6">
    <source>
        <dbReference type="ARBA" id="ARBA00022857"/>
    </source>
</evidence>
<evidence type="ECO:0000256" key="10">
    <source>
        <dbReference type="PIRSR" id="PIRSR000362-2"/>
    </source>
</evidence>
<keyword evidence="6 10" id="KW-0521">NADP</keyword>
<evidence type="ECO:0000313" key="13">
    <source>
        <dbReference type="Proteomes" id="UP000569329"/>
    </source>
</evidence>
<dbReference type="InterPro" id="IPR023753">
    <property type="entry name" value="FAD/NAD-binding_dom"/>
</dbReference>
<dbReference type="PIRSF" id="PIRSF000362">
    <property type="entry name" value="FNR"/>
    <property type="match status" value="1"/>
</dbReference>
<comment type="similarity">
    <text evidence="2">Belongs to the ferredoxin--NADP reductase type 1 family.</text>
</comment>
<dbReference type="PRINTS" id="PR00419">
    <property type="entry name" value="ADXRDTASE"/>
</dbReference>
<feature type="binding site" evidence="9">
    <location>
        <begin position="364"/>
        <end position="366"/>
    </location>
    <ligand>
        <name>FAD</name>
        <dbReference type="ChEBI" id="CHEBI:57692"/>
    </ligand>
</feature>
<comment type="catalytic activity">
    <reaction evidence="8">
        <text>2 reduced [2Fe-2S]-[ferredoxin] + NADP(+) + H(+) = 2 oxidized [2Fe-2S]-[ferredoxin] + NADPH</text>
        <dbReference type="Rhea" id="RHEA:20125"/>
        <dbReference type="Rhea" id="RHEA-COMP:10000"/>
        <dbReference type="Rhea" id="RHEA-COMP:10001"/>
        <dbReference type="ChEBI" id="CHEBI:15378"/>
        <dbReference type="ChEBI" id="CHEBI:33737"/>
        <dbReference type="ChEBI" id="CHEBI:33738"/>
        <dbReference type="ChEBI" id="CHEBI:57783"/>
        <dbReference type="ChEBI" id="CHEBI:58349"/>
        <dbReference type="EC" id="1.18.1.2"/>
    </reaction>
</comment>
<dbReference type="Pfam" id="PF07992">
    <property type="entry name" value="Pyr_redox_2"/>
    <property type="match status" value="1"/>
</dbReference>
<sequence length="450" mass="49719">MSRPLRIAIIGAGPAGVYAADSLTKSETPVDIDLIDRQPAPYGLVRYGVAPDHPRIKGIVNALHRILEKPEIRFLGHVDYGVDCKLEDLRHHYDSVVFATGASDDRELNVPGIDLPHSHGASEFISFYDGNPEAARDWTLDSTSVAVVGAGNVALDVARVLAKQPDDLLSTEIPDNVYQALKSSQVTDVHLFARRGPAQTKFTPLELRELDHQPGMELVVHPEGFELDEASEEAIRTNNQVKNVVKTLQDWALRDPREDSARRLHFHFLRRPVEVLGTDRVEGLRTEVMELTGDGNVRGTGEYETQEAQSLYRAVGYLSSPLPDIPFDNDSGTIPHEGGRVLDLDGDHIPGVYTTGWVKRGPVGLIGHTKGDAMETVNNLLADAETAEPAPEPDPSGILELLDERGVAYTTWEGWNRLDAHERALGEARGRERMKVVPREEMVRVSRDED</sequence>
<keyword evidence="5 9" id="KW-0274">FAD</keyword>
<dbReference type="GO" id="GO:0004324">
    <property type="term" value="F:ferredoxin-NADP+ reductase activity"/>
    <property type="evidence" value="ECO:0007669"/>
    <property type="project" value="UniProtKB-EC"/>
</dbReference>
<proteinExistence type="inferred from homology"/>
<dbReference type="InterPro" id="IPR036188">
    <property type="entry name" value="FAD/NAD-bd_sf"/>
</dbReference>
<reference evidence="12 13" key="1">
    <citation type="submission" date="2020-07" db="EMBL/GenBank/DDBJ databases">
        <title>Sequencing the genomes of 1000 actinobacteria strains.</title>
        <authorList>
            <person name="Klenk H.-P."/>
        </authorList>
    </citation>
    <scope>NUCLEOTIDE SEQUENCE [LARGE SCALE GENOMIC DNA]</scope>
    <source>
        <strain evidence="12 13">DSM 45975</strain>
    </source>
</reference>
<dbReference type="EMBL" id="JACGWZ010000004">
    <property type="protein sequence ID" value="MBA8825784.1"/>
    <property type="molecule type" value="Genomic_DNA"/>
</dbReference>
<dbReference type="PANTHER" id="PTHR48467:SF1">
    <property type="entry name" value="GLUTAMATE SYNTHASE 1 [NADH], CHLOROPLASTIC-LIKE"/>
    <property type="match status" value="1"/>
</dbReference>
<evidence type="ECO:0000256" key="5">
    <source>
        <dbReference type="ARBA" id="ARBA00022827"/>
    </source>
</evidence>
<evidence type="ECO:0000313" key="12">
    <source>
        <dbReference type="EMBL" id="MBA8825784.1"/>
    </source>
</evidence>
<protein>
    <recommendedName>
        <fullName evidence="3">ferredoxin--NADP(+) reductase</fullName>
        <ecNumber evidence="3">1.18.1.2</ecNumber>
    </recommendedName>
</protein>
<feature type="binding site" evidence="9">
    <location>
        <position position="15"/>
    </location>
    <ligand>
        <name>FAD</name>
        <dbReference type="ChEBI" id="CHEBI:57692"/>
    </ligand>
</feature>
<dbReference type="EC" id="1.18.1.2" evidence="3"/>
<accession>A0A839DWA2</accession>
<feature type="domain" description="FAD/NAD(P)-binding" evidence="11">
    <location>
        <begin position="6"/>
        <end position="164"/>
    </location>
</feature>
<dbReference type="Gene3D" id="3.40.50.720">
    <property type="entry name" value="NAD(P)-binding Rossmann-like Domain"/>
    <property type="match status" value="1"/>
</dbReference>
<feature type="binding site" evidence="10">
    <location>
        <position position="206"/>
    </location>
    <ligand>
        <name>NADP(+)</name>
        <dbReference type="ChEBI" id="CHEBI:58349"/>
    </ligand>
</feature>
<keyword evidence="4" id="KW-0285">Flavoprotein</keyword>
<dbReference type="InterPro" id="IPR055275">
    <property type="entry name" value="Ferredox_Rdtase"/>
</dbReference>
<dbReference type="InterPro" id="IPR021163">
    <property type="entry name" value="Ferredox_Rdtase_adrenod"/>
</dbReference>
<feature type="binding site" evidence="9">
    <location>
        <position position="44"/>
    </location>
    <ligand>
        <name>FAD</name>
        <dbReference type="ChEBI" id="CHEBI:57692"/>
    </ligand>
</feature>
<evidence type="ECO:0000256" key="8">
    <source>
        <dbReference type="ARBA" id="ARBA00047776"/>
    </source>
</evidence>
<comment type="caution">
    <text evidence="12">The sequence shown here is derived from an EMBL/GenBank/DDBJ whole genome shotgun (WGS) entry which is preliminary data.</text>
</comment>
<organism evidence="12 13">
    <name type="scientific">Halosaccharopolyspora lacisalsi</name>
    <dbReference type="NCBI Taxonomy" id="1000566"/>
    <lineage>
        <taxon>Bacteria</taxon>
        <taxon>Bacillati</taxon>
        <taxon>Actinomycetota</taxon>
        <taxon>Actinomycetes</taxon>
        <taxon>Pseudonocardiales</taxon>
        <taxon>Pseudonocardiaceae</taxon>
        <taxon>Halosaccharopolyspora</taxon>
    </lineage>
</organism>
<keyword evidence="13" id="KW-1185">Reference proteome</keyword>
<gene>
    <name evidence="12" type="ORF">FHX42_003150</name>
</gene>
<feature type="binding site" evidence="10">
    <location>
        <position position="364"/>
    </location>
    <ligand>
        <name>NADP(+)</name>
        <dbReference type="ChEBI" id="CHEBI:58349"/>
    </ligand>
</feature>
<evidence type="ECO:0000256" key="4">
    <source>
        <dbReference type="ARBA" id="ARBA00022630"/>
    </source>
</evidence>
<evidence type="ECO:0000256" key="7">
    <source>
        <dbReference type="ARBA" id="ARBA00023002"/>
    </source>
</evidence>
<dbReference type="RefSeq" id="WP_182545055.1">
    <property type="nucleotide sequence ID" value="NZ_JACGWZ010000004.1"/>
</dbReference>
<dbReference type="Gene3D" id="3.50.50.60">
    <property type="entry name" value="FAD/NAD(P)-binding domain"/>
    <property type="match status" value="1"/>
</dbReference>
<evidence type="ECO:0000256" key="2">
    <source>
        <dbReference type="ARBA" id="ARBA00008312"/>
    </source>
</evidence>
<dbReference type="PANTHER" id="PTHR48467">
    <property type="entry name" value="GLUTAMATE SYNTHASE 1 [NADH], CHLOROPLASTIC-LIKE"/>
    <property type="match status" value="1"/>
</dbReference>
<keyword evidence="7 12" id="KW-0560">Oxidoreductase</keyword>
<dbReference type="Proteomes" id="UP000569329">
    <property type="component" value="Unassembled WGS sequence"/>
</dbReference>
<evidence type="ECO:0000256" key="3">
    <source>
        <dbReference type="ARBA" id="ARBA00013223"/>
    </source>
</evidence>
<feature type="binding site" evidence="10">
    <location>
        <begin position="194"/>
        <end position="195"/>
    </location>
    <ligand>
        <name>NADP(+)</name>
        <dbReference type="ChEBI" id="CHEBI:58349"/>
    </ligand>
</feature>
<comment type="cofactor">
    <cofactor evidence="1 9">
        <name>FAD</name>
        <dbReference type="ChEBI" id="CHEBI:57692"/>
    </cofactor>
</comment>
<feature type="binding site" evidence="9">
    <location>
        <position position="357"/>
    </location>
    <ligand>
        <name>FAD</name>
        <dbReference type="ChEBI" id="CHEBI:57692"/>
    </ligand>
</feature>
<name>A0A839DWA2_9PSEU</name>
<evidence type="ECO:0000256" key="1">
    <source>
        <dbReference type="ARBA" id="ARBA00001974"/>
    </source>
</evidence>
<dbReference type="SUPFAM" id="SSF51971">
    <property type="entry name" value="Nucleotide-binding domain"/>
    <property type="match status" value="2"/>
</dbReference>
<dbReference type="AlphaFoldDB" id="A0A839DWA2"/>
<evidence type="ECO:0000256" key="9">
    <source>
        <dbReference type="PIRSR" id="PIRSR000362-1"/>
    </source>
</evidence>
<evidence type="ECO:0000259" key="11">
    <source>
        <dbReference type="Pfam" id="PF07992"/>
    </source>
</evidence>